<keyword evidence="1" id="KW-0472">Membrane</keyword>
<name>A0A5B7XXX9_LEVBR</name>
<reference evidence="2 3" key="1">
    <citation type="submission" date="2018-07" db="EMBL/GenBank/DDBJ databases">
        <authorList>
            <person name="Feyereisen M."/>
        </authorList>
    </citation>
    <scope>NUCLEOTIDE SEQUENCE [LARGE SCALE GENOMIC DNA]</scope>
    <source>
        <strain evidence="2 3">UCCLBBS449</strain>
    </source>
</reference>
<proteinExistence type="predicted"/>
<dbReference type="RefSeq" id="WP_176552716.1">
    <property type="nucleotide sequence ID" value="NZ_CP031198.1"/>
</dbReference>
<evidence type="ECO:0000256" key="1">
    <source>
        <dbReference type="SAM" id="Phobius"/>
    </source>
</evidence>
<sequence length="56" mass="6086">MWAIGSGTDGSFSLLNGGGKVVNLGDSIYYLVCFVVLFALIGGIIFGIYWVIRHFK</sequence>
<keyword evidence="1" id="KW-0812">Transmembrane</keyword>
<gene>
    <name evidence="2" type="ORF">UCCLBBS449_0633</name>
</gene>
<protein>
    <submittedName>
        <fullName evidence="2">Uncharacterized protein</fullName>
    </submittedName>
</protein>
<evidence type="ECO:0000313" key="2">
    <source>
        <dbReference type="EMBL" id="QCZ52605.1"/>
    </source>
</evidence>
<organism evidence="2 3">
    <name type="scientific">Levilactobacillus brevis</name>
    <name type="common">Lactobacillus brevis</name>
    <dbReference type="NCBI Taxonomy" id="1580"/>
    <lineage>
        <taxon>Bacteria</taxon>
        <taxon>Bacillati</taxon>
        <taxon>Bacillota</taxon>
        <taxon>Bacilli</taxon>
        <taxon>Lactobacillales</taxon>
        <taxon>Lactobacillaceae</taxon>
        <taxon>Levilactobacillus</taxon>
    </lineage>
</organism>
<feature type="transmembrane region" description="Helical" evidence="1">
    <location>
        <begin position="28"/>
        <end position="52"/>
    </location>
</feature>
<dbReference type="EMBL" id="CP031198">
    <property type="protein sequence ID" value="QCZ52605.1"/>
    <property type="molecule type" value="Genomic_DNA"/>
</dbReference>
<dbReference type="AlphaFoldDB" id="A0A5B7XXX9"/>
<accession>A0A5B7XXX9</accession>
<dbReference type="Proteomes" id="UP000307074">
    <property type="component" value="Chromosome"/>
</dbReference>
<keyword evidence="1" id="KW-1133">Transmembrane helix</keyword>
<evidence type="ECO:0000313" key="3">
    <source>
        <dbReference type="Proteomes" id="UP000307074"/>
    </source>
</evidence>